<reference evidence="2 3" key="1">
    <citation type="submission" date="2017-05" db="EMBL/GenBank/DDBJ databases">
        <authorList>
            <person name="Varghese N."/>
            <person name="Submissions S."/>
        </authorList>
    </citation>
    <scope>NUCLEOTIDE SEQUENCE [LARGE SCALE GENOMIC DNA]</scope>
    <source>
        <strain evidence="2 3">DSM 29734</strain>
    </source>
</reference>
<dbReference type="PANTHER" id="PTHR43975:SF2">
    <property type="entry name" value="EG:BACR7A4.14 PROTEIN-RELATED"/>
    <property type="match status" value="1"/>
</dbReference>
<dbReference type="RefSeq" id="WP_283425333.1">
    <property type="nucleotide sequence ID" value="NZ_FXTY01000002.1"/>
</dbReference>
<dbReference type="CDD" id="cd05233">
    <property type="entry name" value="SDR_c"/>
    <property type="match status" value="1"/>
</dbReference>
<dbReference type="PRINTS" id="PR00081">
    <property type="entry name" value="GDHRDH"/>
</dbReference>
<dbReference type="EMBL" id="FXTY01000002">
    <property type="protein sequence ID" value="SMP13974.1"/>
    <property type="molecule type" value="Genomic_DNA"/>
</dbReference>
<sequence>MENFENKVVLVTGGGSGIGKATAAAFVASGAKVVITGRRKAVLEKTAQELGSQVHFIAADVCETGEPARIVEETIGKFGRLDVLVNNAGTGTMGPLSATSDTDIESTYRINVFAPLAFVREAIPHLATTKGAVVNISSVTARGTLPAVVAYASSKAAGEHAVRLLAAELGPMGIRVNAVAPGFTDTDALAYVKSNEEMMGMIVAQTPMGRLGKPEDIASAVLMLAGDRAAWVTGQSVQAGGGYML</sequence>
<organism evidence="2 3">
    <name type="scientific">Shimia sagamensis</name>
    <dbReference type="NCBI Taxonomy" id="1566352"/>
    <lineage>
        <taxon>Bacteria</taxon>
        <taxon>Pseudomonadati</taxon>
        <taxon>Pseudomonadota</taxon>
        <taxon>Alphaproteobacteria</taxon>
        <taxon>Rhodobacterales</taxon>
        <taxon>Roseobacteraceae</taxon>
    </lineage>
</organism>
<name>A0ABY1NN39_9RHOB</name>
<dbReference type="Gene3D" id="3.40.50.720">
    <property type="entry name" value="NAD(P)-binding Rossmann-like Domain"/>
    <property type="match status" value="1"/>
</dbReference>
<dbReference type="SMART" id="SM00822">
    <property type="entry name" value="PKS_KR"/>
    <property type="match status" value="1"/>
</dbReference>
<gene>
    <name evidence="2" type="ORF">SAMN06265373_102610</name>
</gene>
<dbReference type="Proteomes" id="UP001157961">
    <property type="component" value="Unassembled WGS sequence"/>
</dbReference>
<dbReference type="Pfam" id="PF13561">
    <property type="entry name" value="adh_short_C2"/>
    <property type="match status" value="1"/>
</dbReference>
<dbReference type="PRINTS" id="PR00080">
    <property type="entry name" value="SDRFAMILY"/>
</dbReference>
<protein>
    <submittedName>
        <fullName evidence="2">NAD(P)-dependent dehydrogenase, short-chain alcohol dehydrogenase family</fullName>
    </submittedName>
</protein>
<evidence type="ECO:0000313" key="2">
    <source>
        <dbReference type="EMBL" id="SMP13974.1"/>
    </source>
</evidence>
<dbReference type="InterPro" id="IPR057326">
    <property type="entry name" value="KR_dom"/>
</dbReference>
<evidence type="ECO:0000313" key="3">
    <source>
        <dbReference type="Proteomes" id="UP001157961"/>
    </source>
</evidence>
<dbReference type="SUPFAM" id="SSF51735">
    <property type="entry name" value="NAD(P)-binding Rossmann-fold domains"/>
    <property type="match status" value="1"/>
</dbReference>
<evidence type="ECO:0000259" key="1">
    <source>
        <dbReference type="SMART" id="SM00822"/>
    </source>
</evidence>
<dbReference type="NCBIfam" id="NF005559">
    <property type="entry name" value="PRK07231.1"/>
    <property type="match status" value="1"/>
</dbReference>
<dbReference type="InterPro" id="IPR002347">
    <property type="entry name" value="SDR_fam"/>
</dbReference>
<accession>A0ABY1NN39</accession>
<comment type="caution">
    <text evidence="2">The sequence shown here is derived from an EMBL/GenBank/DDBJ whole genome shotgun (WGS) entry which is preliminary data.</text>
</comment>
<feature type="domain" description="Ketoreductase" evidence="1">
    <location>
        <begin position="7"/>
        <end position="182"/>
    </location>
</feature>
<keyword evidence="3" id="KW-1185">Reference proteome</keyword>
<proteinExistence type="predicted"/>
<dbReference type="InterPro" id="IPR036291">
    <property type="entry name" value="NAD(P)-bd_dom_sf"/>
</dbReference>
<dbReference type="PANTHER" id="PTHR43975">
    <property type="entry name" value="ZGC:101858"/>
    <property type="match status" value="1"/>
</dbReference>